<name>A0A1V0M406_XENHO</name>
<dbReference type="InterPro" id="IPR035940">
    <property type="entry name" value="CAP_sf"/>
</dbReference>
<dbReference type="AlphaFoldDB" id="A0A1V0M406"/>
<dbReference type="EMBL" id="NJAI01000009">
    <property type="protein sequence ID" value="PHM52431.1"/>
    <property type="molecule type" value="Genomic_DNA"/>
</dbReference>
<proteinExistence type="predicted"/>
<dbReference type="Proteomes" id="UP000225433">
    <property type="component" value="Unassembled WGS sequence"/>
</dbReference>
<reference evidence="2" key="1">
    <citation type="journal article" date="2017" name="J. Invertebr. Pathol.">
        <title>Identification and bacterial characteristics of Xenorhabdus hominickii ANU101 from an entomopathogenic nematode, Steinernema monticolum.</title>
        <authorList>
            <person name="Park Y."/>
            <person name="Kang S."/>
            <person name="Sadekuzzaman M."/>
            <person name="Kim H."/>
            <person name="Jung J.K."/>
            <person name="Kim Y."/>
        </authorList>
    </citation>
    <scope>NUCLEOTIDE SEQUENCE</scope>
    <source>
        <strain evidence="2">ANU101</strain>
        <plasmid evidence="2">unnamed1</plasmid>
    </source>
</reference>
<feature type="signal peptide" evidence="1">
    <location>
        <begin position="1"/>
        <end position="23"/>
    </location>
</feature>
<evidence type="ECO:0000256" key="1">
    <source>
        <dbReference type="SAM" id="SignalP"/>
    </source>
</evidence>
<dbReference type="EMBL" id="KX517798">
    <property type="protein sequence ID" value="ARD69601.1"/>
    <property type="molecule type" value="Genomic_DNA"/>
</dbReference>
<dbReference type="RefSeq" id="WP_244590809.1">
    <property type="nucleotide sequence ID" value="NZ_CAWNQJ010000123.1"/>
</dbReference>
<reference evidence="3 4" key="2">
    <citation type="journal article" date="2017" name="Nat. Microbiol.">
        <title>Natural product diversity associated with the nematode symbionts Photorhabdus and Xenorhabdus.</title>
        <authorList>
            <person name="Tobias N.J."/>
            <person name="Wolff H."/>
            <person name="Djahanschiri B."/>
            <person name="Grundmann F."/>
            <person name="Kronenwerth M."/>
            <person name="Shi Y.M."/>
            <person name="Simonyi S."/>
            <person name="Grun P."/>
            <person name="Shapiro-Ilan D."/>
            <person name="Pidot S.J."/>
            <person name="Stinear T.P."/>
            <person name="Ebersberger I."/>
            <person name="Bode H.B."/>
        </authorList>
    </citation>
    <scope>NUCLEOTIDE SEQUENCE [LARGE SCALE GENOMIC DNA]</scope>
    <source>
        <strain evidence="3 4">DSM 17903</strain>
    </source>
</reference>
<dbReference type="InterPro" id="IPR050010">
    <property type="entry name" value="ETEC_3214_dom"/>
</dbReference>
<gene>
    <name evidence="3" type="ORF">Xhom_04509</name>
</gene>
<dbReference type="NCBIfam" id="NF043066">
    <property type="entry name" value="ETEC_3214_dom"/>
    <property type="match status" value="1"/>
</dbReference>
<keyword evidence="2" id="KW-0614">Plasmid</keyword>
<accession>A0A1V0M406</accession>
<sequence length="244" mass="28174">MKRKILAWMAAFAAFVSATVMFASQGFSLLNGTFDVYQNISEAFFQKKAEDNLSVIYTGTSIKYIESIFGSPVREMHSEEGIHEYIYSFKKFYLQIVYDNNNTVIFYAVTSKDKDFHPNVPYLNVRLGELFTNYGQDYQFLYSGFSSKFYEYMEYHYLGNPGNYRNFYLSYNPAGVDYQPLQPLPDFTNDERSPPKTEDIIKLRSNNAPNTFAVGDIHGGPDGRELFYGIGIDYYDARDIPDKD</sequence>
<protein>
    <submittedName>
        <fullName evidence="2">Uncharacterized protein</fullName>
    </submittedName>
</protein>
<evidence type="ECO:0000313" key="4">
    <source>
        <dbReference type="Proteomes" id="UP000225433"/>
    </source>
</evidence>
<geneLocation type="plasmid" evidence="2">
    <name>unnamed1</name>
</geneLocation>
<feature type="chain" id="PRO_5014067752" evidence="1">
    <location>
        <begin position="24"/>
        <end position="244"/>
    </location>
</feature>
<keyword evidence="1" id="KW-0732">Signal</keyword>
<evidence type="ECO:0000313" key="3">
    <source>
        <dbReference type="EMBL" id="PHM52431.1"/>
    </source>
</evidence>
<evidence type="ECO:0000313" key="2">
    <source>
        <dbReference type="EMBL" id="ARD69601.1"/>
    </source>
</evidence>
<organism evidence="2">
    <name type="scientific">Xenorhabdus hominickii</name>
    <dbReference type="NCBI Taxonomy" id="351679"/>
    <lineage>
        <taxon>Bacteria</taxon>
        <taxon>Pseudomonadati</taxon>
        <taxon>Pseudomonadota</taxon>
        <taxon>Gammaproteobacteria</taxon>
        <taxon>Enterobacterales</taxon>
        <taxon>Morganellaceae</taxon>
        <taxon>Xenorhabdus</taxon>
    </lineage>
</organism>
<dbReference type="Gene3D" id="3.40.33.10">
    <property type="entry name" value="CAP"/>
    <property type="match status" value="1"/>
</dbReference>